<sequence>MILMPFNKSVGTIELNKHIANYLARKSGAITFEVIAGYIKHYYSIGDKILYDREDAEIIDIYANPAYSGARPQHSSSNLDYWGHNPKLGEESGRWDSFDSDADIDFLLEQASSSEDRVTQCSHTIVVRLLDSDSTLKLSKAAEVNGLLHSYALTVHKAQGSEWNKVFVIFHWSHATMLSRELLYTAVTRAKEELYIICEPESFTKGIISQRIKGETLAEKAEYFKGKQI</sequence>
<gene>
    <name evidence="2" type="ORF">LCGC14_2431630</name>
</gene>
<dbReference type="AlphaFoldDB" id="A0A0F9DYR5"/>
<name>A0A0F9DYR5_9ZZZZ</name>
<feature type="domain" description="UvrD-like helicase C-terminal" evidence="1">
    <location>
        <begin position="149"/>
        <end position="197"/>
    </location>
</feature>
<organism evidence="2">
    <name type="scientific">marine sediment metagenome</name>
    <dbReference type="NCBI Taxonomy" id="412755"/>
    <lineage>
        <taxon>unclassified sequences</taxon>
        <taxon>metagenomes</taxon>
        <taxon>ecological metagenomes</taxon>
    </lineage>
</organism>
<reference evidence="2" key="1">
    <citation type="journal article" date="2015" name="Nature">
        <title>Complex archaea that bridge the gap between prokaryotes and eukaryotes.</title>
        <authorList>
            <person name="Spang A."/>
            <person name="Saw J.H."/>
            <person name="Jorgensen S.L."/>
            <person name="Zaremba-Niedzwiedzka K."/>
            <person name="Martijn J."/>
            <person name="Lind A.E."/>
            <person name="van Eijk R."/>
            <person name="Schleper C."/>
            <person name="Guy L."/>
            <person name="Ettema T.J."/>
        </authorList>
    </citation>
    <scope>NUCLEOTIDE SEQUENCE</scope>
</reference>
<dbReference type="InterPro" id="IPR027417">
    <property type="entry name" value="P-loop_NTPase"/>
</dbReference>
<dbReference type="Pfam" id="PF13538">
    <property type="entry name" value="UvrD_C_2"/>
    <property type="match status" value="1"/>
</dbReference>
<dbReference type="Gene3D" id="3.40.50.300">
    <property type="entry name" value="P-loop containing nucleotide triphosphate hydrolases"/>
    <property type="match status" value="1"/>
</dbReference>
<comment type="caution">
    <text evidence="2">The sequence shown here is derived from an EMBL/GenBank/DDBJ whole genome shotgun (WGS) entry which is preliminary data.</text>
</comment>
<protein>
    <recommendedName>
        <fullName evidence="1">UvrD-like helicase C-terminal domain-containing protein</fullName>
    </recommendedName>
</protein>
<accession>A0A0F9DYR5</accession>
<evidence type="ECO:0000313" key="2">
    <source>
        <dbReference type="EMBL" id="KKL22816.1"/>
    </source>
</evidence>
<dbReference type="SUPFAM" id="SSF52540">
    <property type="entry name" value="P-loop containing nucleoside triphosphate hydrolases"/>
    <property type="match status" value="1"/>
</dbReference>
<dbReference type="EMBL" id="LAZR01037201">
    <property type="protein sequence ID" value="KKL22816.1"/>
    <property type="molecule type" value="Genomic_DNA"/>
</dbReference>
<evidence type="ECO:0000259" key="1">
    <source>
        <dbReference type="Pfam" id="PF13538"/>
    </source>
</evidence>
<dbReference type="InterPro" id="IPR027785">
    <property type="entry name" value="UvrD-like_helicase_C"/>
</dbReference>
<dbReference type="CDD" id="cd18809">
    <property type="entry name" value="SF1_C_RecD"/>
    <property type="match status" value="1"/>
</dbReference>
<proteinExistence type="predicted"/>